<evidence type="ECO:0000256" key="2">
    <source>
        <dbReference type="ARBA" id="ARBA00022649"/>
    </source>
</evidence>
<accession>A0ABT6UZV6</accession>
<proteinExistence type="inferred from homology"/>
<reference evidence="4 5" key="1">
    <citation type="submission" date="2023-04" db="EMBL/GenBank/DDBJ databases">
        <title>Halomonas strains isolated from rhizosphere soil.</title>
        <authorList>
            <person name="Xu L."/>
            <person name="Sun J.-Q."/>
        </authorList>
    </citation>
    <scope>NUCLEOTIDE SEQUENCE [LARGE SCALE GENOMIC DNA]</scope>
    <source>
        <strain evidence="4 5">LR5S20</strain>
    </source>
</reference>
<feature type="domain" description="Coenzyme Q-binding protein COQ10 START" evidence="3">
    <location>
        <begin position="13"/>
        <end position="126"/>
    </location>
</feature>
<evidence type="ECO:0000256" key="1">
    <source>
        <dbReference type="ARBA" id="ARBA00008918"/>
    </source>
</evidence>
<gene>
    <name evidence="4" type="ORF">QLQ83_10410</name>
</gene>
<dbReference type="CDD" id="cd07824">
    <property type="entry name" value="SRPBCC_6"/>
    <property type="match status" value="1"/>
</dbReference>
<dbReference type="SUPFAM" id="SSF55961">
    <property type="entry name" value="Bet v1-like"/>
    <property type="match status" value="1"/>
</dbReference>
<dbReference type="InterPro" id="IPR005031">
    <property type="entry name" value="COQ10_START"/>
</dbReference>
<dbReference type="Proteomes" id="UP001225957">
    <property type="component" value="Unassembled WGS sequence"/>
</dbReference>
<dbReference type="EMBL" id="JASCQP010000026">
    <property type="protein sequence ID" value="MDI5891512.1"/>
    <property type="molecule type" value="Genomic_DNA"/>
</dbReference>
<sequence length="160" mass="18582">MAELRFVTTWWLEAPLDDVYRTIARSQCWPAWWKGLRTVEELAPGNSEGIGRVYRYTWQSRMGYRLCFEVRVTRVLPGRLIEGVARGDVQGTGRWRLSEEGPVTRVRYEWRVRPVRRWMALVAPVAGPLFAWNHHAVMQDGAEGLARRLEARLLGTSQDE</sequence>
<dbReference type="InterPro" id="IPR023393">
    <property type="entry name" value="START-like_dom_sf"/>
</dbReference>
<comment type="caution">
    <text evidence="4">The sequence shown here is derived from an EMBL/GenBank/DDBJ whole genome shotgun (WGS) entry which is preliminary data.</text>
</comment>
<dbReference type="RefSeq" id="WP_282735462.1">
    <property type="nucleotide sequence ID" value="NZ_JASCQP010000026.1"/>
</dbReference>
<evidence type="ECO:0000313" key="5">
    <source>
        <dbReference type="Proteomes" id="UP001225957"/>
    </source>
</evidence>
<dbReference type="Pfam" id="PF03364">
    <property type="entry name" value="Polyketide_cyc"/>
    <property type="match status" value="1"/>
</dbReference>
<keyword evidence="2" id="KW-1277">Toxin-antitoxin system</keyword>
<comment type="similarity">
    <text evidence="1">Belongs to the ribosome association toxin RatA family.</text>
</comment>
<evidence type="ECO:0000259" key="3">
    <source>
        <dbReference type="Pfam" id="PF03364"/>
    </source>
</evidence>
<protein>
    <submittedName>
        <fullName evidence="4">SRPBCC family protein</fullName>
    </submittedName>
</protein>
<evidence type="ECO:0000313" key="4">
    <source>
        <dbReference type="EMBL" id="MDI5891512.1"/>
    </source>
</evidence>
<name>A0ABT6UZV6_9GAMM</name>
<dbReference type="Gene3D" id="3.30.530.20">
    <property type="match status" value="1"/>
</dbReference>
<keyword evidence="5" id="KW-1185">Reference proteome</keyword>
<organism evidence="4 5">
    <name type="scientific">Halomonas rhizosphaerae</name>
    <dbReference type="NCBI Taxonomy" id="3043296"/>
    <lineage>
        <taxon>Bacteria</taxon>
        <taxon>Pseudomonadati</taxon>
        <taxon>Pseudomonadota</taxon>
        <taxon>Gammaproteobacteria</taxon>
        <taxon>Oceanospirillales</taxon>
        <taxon>Halomonadaceae</taxon>
        <taxon>Halomonas</taxon>
    </lineage>
</organism>